<comment type="caution">
    <text evidence="1">The sequence shown here is derived from an EMBL/GenBank/DDBJ whole genome shotgun (WGS) entry which is preliminary data.</text>
</comment>
<organism evidence="1 2">
    <name type="scientific">Mycena maculata</name>
    <dbReference type="NCBI Taxonomy" id="230809"/>
    <lineage>
        <taxon>Eukaryota</taxon>
        <taxon>Fungi</taxon>
        <taxon>Dikarya</taxon>
        <taxon>Basidiomycota</taxon>
        <taxon>Agaricomycotina</taxon>
        <taxon>Agaricomycetes</taxon>
        <taxon>Agaricomycetidae</taxon>
        <taxon>Agaricales</taxon>
        <taxon>Marasmiineae</taxon>
        <taxon>Mycenaceae</taxon>
        <taxon>Mycena</taxon>
    </lineage>
</organism>
<protein>
    <submittedName>
        <fullName evidence="1">Uncharacterized protein</fullName>
    </submittedName>
</protein>
<name>A0AAD7NRN7_9AGAR</name>
<gene>
    <name evidence="1" type="ORF">DFH07DRAFT_953163</name>
</gene>
<accession>A0AAD7NRN7</accession>
<dbReference type="AlphaFoldDB" id="A0AAD7NRN7"/>
<dbReference type="EMBL" id="JARJLG010000019">
    <property type="protein sequence ID" value="KAJ7772704.1"/>
    <property type="molecule type" value="Genomic_DNA"/>
</dbReference>
<sequence>MSTTTTAQVTSDTESKVFKREALRTVDAPRDDVLKGWLSQYLPSEKNQRPPPKITFAERKLRLVAKKARVDALMSLRARALKESARRWPKLREAREADKENEGRAAAARQRAAIAKAEREAAAARVAHLMRLRKRVDSRVIYV</sequence>
<dbReference type="Proteomes" id="UP001215280">
    <property type="component" value="Unassembled WGS sequence"/>
</dbReference>
<proteinExistence type="predicted"/>
<evidence type="ECO:0000313" key="2">
    <source>
        <dbReference type="Proteomes" id="UP001215280"/>
    </source>
</evidence>
<evidence type="ECO:0000313" key="1">
    <source>
        <dbReference type="EMBL" id="KAJ7772704.1"/>
    </source>
</evidence>
<reference evidence="1" key="1">
    <citation type="submission" date="2023-03" db="EMBL/GenBank/DDBJ databases">
        <title>Massive genome expansion in bonnet fungi (Mycena s.s.) driven by repeated elements and novel gene families across ecological guilds.</title>
        <authorList>
            <consortium name="Lawrence Berkeley National Laboratory"/>
            <person name="Harder C.B."/>
            <person name="Miyauchi S."/>
            <person name="Viragh M."/>
            <person name="Kuo A."/>
            <person name="Thoen E."/>
            <person name="Andreopoulos B."/>
            <person name="Lu D."/>
            <person name="Skrede I."/>
            <person name="Drula E."/>
            <person name="Henrissat B."/>
            <person name="Morin E."/>
            <person name="Kohler A."/>
            <person name="Barry K."/>
            <person name="LaButti K."/>
            <person name="Morin E."/>
            <person name="Salamov A."/>
            <person name="Lipzen A."/>
            <person name="Mereny Z."/>
            <person name="Hegedus B."/>
            <person name="Baldrian P."/>
            <person name="Stursova M."/>
            <person name="Weitz H."/>
            <person name="Taylor A."/>
            <person name="Grigoriev I.V."/>
            <person name="Nagy L.G."/>
            <person name="Martin F."/>
            <person name="Kauserud H."/>
        </authorList>
    </citation>
    <scope>NUCLEOTIDE SEQUENCE</scope>
    <source>
        <strain evidence="1">CBHHK188m</strain>
    </source>
</reference>
<keyword evidence="2" id="KW-1185">Reference proteome</keyword>